<dbReference type="PANTHER" id="PTHR35871">
    <property type="entry name" value="EXPRESSED PROTEIN"/>
    <property type="match status" value="1"/>
</dbReference>
<dbReference type="PANTHER" id="PTHR35871:SF1">
    <property type="entry name" value="CXC1-LIKE CYSTEINE CLUSTER ASSOCIATED WITH KDZ TRANSPOSASES DOMAIN-CONTAINING PROTEIN"/>
    <property type="match status" value="1"/>
</dbReference>
<accession>A0A9P6A906</accession>
<feature type="region of interest" description="Disordered" evidence="1">
    <location>
        <begin position="1"/>
        <end position="50"/>
    </location>
</feature>
<feature type="compositionally biased region" description="Basic residues" evidence="1">
    <location>
        <begin position="1"/>
        <end position="12"/>
    </location>
</feature>
<proteinExistence type="predicted"/>
<evidence type="ECO:0000256" key="1">
    <source>
        <dbReference type="SAM" id="MobiDB-lite"/>
    </source>
</evidence>
<evidence type="ECO:0000313" key="3">
    <source>
        <dbReference type="Proteomes" id="UP000807025"/>
    </source>
</evidence>
<feature type="compositionally biased region" description="Basic and acidic residues" evidence="1">
    <location>
        <begin position="644"/>
        <end position="654"/>
    </location>
</feature>
<gene>
    <name evidence="2" type="ORF">BDN71DRAFT_1479737</name>
</gene>
<evidence type="ECO:0000313" key="2">
    <source>
        <dbReference type="EMBL" id="KAF9501182.1"/>
    </source>
</evidence>
<dbReference type="AlphaFoldDB" id="A0A9P6A906"/>
<keyword evidence="3" id="KW-1185">Reference proteome</keyword>
<name>A0A9P6A906_PLEER</name>
<feature type="region of interest" description="Disordered" evidence="1">
    <location>
        <begin position="102"/>
        <end position="148"/>
    </location>
</feature>
<dbReference type="Gene3D" id="3.30.420.10">
    <property type="entry name" value="Ribonuclease H-like superfamily/Ribonuclease H"/>
    <property type="match status" value="1"/>
</dbReference>
<dbReference type="Proteomes" id="UP000807025">
    <property type="component" value="Unassembled WGS sequence"/>
</dbReference>
<dbReference type="EMBL" id="MU154524">
    <property type="protein sequence ID" value="KAF9501182.1"/>
    <property type="molecule type" value="Genomic_DNA"/>
</dbReference>
<dbReference type="InterPro" id="IPR036397">
    <property type="entry name" value="RNaseH_sf"/>
</dbReference>
<feature type="region of interest" description="Disordered" evidence="1">
    <location>
        <begin position="644"/>
        <end position="680"/>
    </location>
</feature>
<feature type="compositionally biased region" description="Basic and acidic residues" evidence="1">
    <location>
        <begin position="39"/>
        <end position="50"/>
    </location>
</feature>
<protein>
    <submittedName>
        <fullName evidence="2">Uncharacterized protein</fullName>
    </submittedName>
</protein>
<feature type="compositionally biased region" description="Low complexity" evidence="1">
    <location>
        <begin position="24"/>
        <end position="34"/>
    </location>
</feature>
<organism evidence="2 3">
    <name type="scientific">Pleurotus eryngii</name>
    <name type="common">Boletus of the steppes</name>
    <dbReference type="NCBI Taxonomy" id="5323"/>
    <lineage>
        <taxon>Eukaryota</taxon>
        <taxon>Fungi</taxon>
        <taxon>Dikarya</taxon>
        <taxon>Basidiomycota</taxon>
        <taxon>Agaricomycotina</taxon>
        <taxon>Agaricomycetes</taxon>
        <taxon>Agaricomycetidae</taxon>
        <taxon>Agaricales</taxon>
        <taxon>Pleurotineae</taxon>
        <taxon>Pleurotaceae</taxon>
        <taxon>Pleurotus</taxon>
    </lineage>
</organism>
<sequence>MKRRGRPPKRVKQNITGLRNQSDPASASPSPAASNREATNGREVDPKLAVESDDLQIVFDSVRVNWEQEEDAWDESDIDEEIELDRMADEDLARKLVDMAEKADAADGEWLPPRLRQPTRKTKERPHEYVTGPDISRQSVRSQQRHRKAWIGQTRLDDYNFLTALTIPSSQPSDVKDAGESTGDVDQPEHRLVISLNSSESEDGAGPCNRPRNQPCKKALVRRASKTPSVSDDEHPAATPPIISEADNSEDSPAHTPMRSLAPSDEEHQDEEIEALEDAIECAIDPNDDDGEAWEEELDDNISNPKVAVRSWEDLRTKIRGDLKKNSKNLPLSQLNQLMILSNFATLRIKGTPRIQASLEIARLWHENTGNWFARRVRDLARHYQNFEQLPKERRGRACMRRSWLHDPAVNVPTGKVTPRALSKHVNDTIFPELGINPKKPLSNRAGARWLQKLGWRHTLVKKGVYMDGHERPDVVQYRNDVFLPQMAKYEACMVHYEGPELRQVEPKLADGEEEIIPLFHDESCFHANDQTNRAWLQPGEQPLRKKGRGRLIHVSDFINPETGRLVVIDKHGKITHDAWKIIFPGSNGDAWWDTKQLLEQLKTAITIFEKAHPGKRALFIFDQSSAHASLPPDALKAFDMNKSDGGKQRHQRDTIIPMSNPDPRFRGKPQKMTLPNGSPKGLKSVLEERGFNITKLRAKCSPVCPFENQDCCMARLLSQQDDFKNQPSMVESLITNAGHYCIFLPKFHCELNPIEMYWGWCKYRYREADKKTFEEAKQAAICCLDGCPAEVIRRFINRSWRFMSAYRLGLTGRAAEWAVRKQRQHRSVSRSAMMALESILSH</sequence>
<dbReference type="GO" id="GO:0003676">
    <property type="term" value="F:nucleic acid binding"/>
    <property type="evidence" value="ECO:0007669"/>
    <property type="project" value="InterPro"/>
</dbReference>
<feature type="compositionally biased region" description="Polar residues" evidence="1">
    <location>
        <begin position="13"/>
        <end position="23"/>
    </location>
</feature>
<dbReference type="OrthoDB" id="6511194at2759"/>
<comment type="caution">
    <text evidence="2">The sequence shown here is derived from an EMBL/GenBank/DDBJ whole genome shotgun (WGS) entry which is preliminary data.</text>
</comment>
<reference evidence="2" key="1">
    <citation type="submission" date="2020-11" db="EMBL/GenBank/DDBJ databases">
        <authorList>
            <consortium name="DOE Joint Genome Institute"/>
            <person name="Ahrendt S."/>
            <person name="Riley R."/>
            <person name="Andreopoulos W."/>
            <person name="Labutti K."/>
            <person name="Pangilinan J."/>
            <person name="Ruiz-Duenas F.J."/>
            <person name="Barrasa J.M."/>
            <person name="Sanchez-Garcia M."/>
            <person name="Camarero S."/>
            <person name="Miyauchi S."/>
            <person name="Serrano A."/>
            <person name="Linde D."/>
            <person name="Babiker R."/>
            <person name="Drula E."/>
            <person name="Ayuso-Fernandez I."/>
            <person name="Pacheco R."/>
            <person name="Padilla G."/>
            <person name="Ferreira P."/>
            <person name="Barriuso J."/>
            <person name="Kellner H."/>
            <person name="Castanera R."/>
            <person name="Alfaro M."/>
            <person name="Ramirez L."/>
            <person name="Pisabarro A.G."/>
            <person name="Kuo A."/>
            <person name="Tritt A."/>
            <person name="Lipzen A."/>
            <person name="He G."/>
            <person name="Yan M."/>
            <person name="Ng V."/>
            <person name="Cullen D."/>
            <person name="Martin F."/>
            <person name="Rosso M.-N."/>
            <person name="Henrissat B."/>
            <person name="Hibbett D."/>
            <person name="Martinez A.T."/>
            <person name="Grigoriev I.V."/>
        </authorList>
    </citation>
    <scope>NUCLEOTIDE SEQUENCE</scope>
    <source>
        <strain evidence="2">ATCC 90797</strain>
    </source>
</reference>
<feature type="region of interest" description="Disordered" evidence="1">
    <location>
        <begin position="169"/>
        <end position="272"/>
    </location>
</feature>